<gene>
    <name evidence="2" type="ORF">SAMN02745114_00664</name>
</gene>
<name>A0A1T4KWZ4_9FIRM</name>
<dbReference type="EMBL" id="FUWW01000005">
    <property type="protein sequence ID" value="SJZ46965.1"/>
    <property type="molecule type" value="Genomic_DNA"/>
</dbReference>
<organism evidence="2 3">
    <name type="scientific">Eubacterium coprostanoligenes</name>
    <dbReference type="NCBI Taxonomy" id="290054"/>
    <lineage>
        <taxon>Bacteria</taxon>
        <taxon>Bacillati</taxon>
        <taxon>Bacillota</taxon>
        <taxon>Clostridia</taxon>
        <taxon>Eubacteriales</taxon>
        <taxon>Eubacteriaceae</taxon>
        <taxon>Eubacterium</taxon>
    </lineage>
</organism>
<dbReference type="RefSeq" id="WP_078768156.1">
    <property type="nucleotide sequence ID" value="NZ_FUWW01000005.1"/>
</dbReference>
<evidence type="ECO:0000256" key="1">
    <source>
        <dbReference type="SAM" id="Phobius"/>
    </source>
</evidence>
<keyword evidence="3" id="KW-1185">Reference proteome</keyword>
<reference evidence="2 3" key="1">
    <citation type="submission" date="2017-02" db="EMBL/GenBank/DDBJ databases">
        <authorList>
            <person name="Peterson S.W."/>
        </authorList>
    </citation>
    <scope>NUCLEOTIDE SEQUENCE [LARGE SCALE GENOMIC DNA]</scope>
    <source>
        <strain evidence="2 3">ATCC 51222</strain>
    </source>
</reference>
<dbReference type="Proteomes" id="UP000190657">
    <property type="component" value="Unassembled WGS sequence"/>
</dbReference>
<evidence type="ECO:0000313" key="2">
    <source>
        <dbReference type="EMBL" id="SJZ46965.1"/>
    </source>
</evidence>
<keyword evidence="1" id="KW-1133">Transmembrane helix</keyword>
<dbReference type="STRING" id="290054.SAMN02745114_00664"/>
<evidence type="ECO:0000313" key="3">
    <source>
        <dbReference type="Proteomes" id="UP000190657"/>
    </source>
</evidence>
<accession>A0A1T4KWZ4</accession>
<keyword evidence="1" id="KW-0812">Transmembrane</keyword>
<proteinExistence type="predicted"/>
<feature type="transmembrane region" description="Helical" evidence="1">
    <location>
        <begin position="16"/>
        <end position="34"/>
    </location>
</feature>
<keyword evidence="1" id="KW-0472">Membrane</keyword>
<sequence length="311" mass="33587">MAKVKDKSVLAKFNRFLSVVLILLVIATAIIVIVSPAKVAQQQEAGSNEFVDEPVIDELKPGTYGGVDFKTTDDVVNYYVECYNNTKTMTVDGTYDGSPIKAYKLLGDENLEVKNLLVEGKSNDTINKLVPGIVGGLFSGGVKSLSPGNSLEPKNDWQEASSGKIDRTVSHLTADDVLACNVTDNGDGTITMVIQPKAQLLAMPGEDSQGRFFNVLGDISGVVSSISVLSFSEGTIDENFVVNYAGGTGTIKINVANKEIVEADYDMHVHIDVKHANVAIIKDKNASLDIEYKNHFPASDQYLKDHLVTIK</sequence>
<dbReference type="AlphaFoldDB" id="A0A1T4KWZ4"/>
<protein>
    <submittedName>
        <fullName evidence="2">Uncharacterized protein</fullName>
    </submittedName>
</protein>